<dbReference type="AlphaFoldDB" id="A0A0G4I6G7"/>
<proteinExistence type="predicted"/>
<feature type="region of interest" description="Disordered" evidence="1">
    <location>
        <begin position="32"/>
        <end position="56"/>
    </location>
</feature>
<evidence type="ECO:0000313" key="2">
    <source>
        <dbReference type="EMBL" id="CEM52608.1"/>
    </source>
</evidence>
<accession>A0A0G4I6G7</accession>
<dbReference type="VEuPathDB" id="CryptoDB:Cvel_11389"/>
<dbReference type="InterPro" id="IPR000884">
    <property type="entry name" value="TSP1_rpt"/>
</dbReference>
<dbReference type="Pfam" id="PF19030">
    <property type="entry name" value="TSP1_ADAMTS"/>
    <property type="match status" value="1"/>
</dbReference>
<dbReference type="EMBL" id="CDMZ01005300">
    <property type="protein sequence ID" value="CEM52608.1"/>
    <property type="molecule type" value="Genomic_DNA"/>
</dbReference>
<organism evidence="2">
    <name type="scientific">Chromera velia CCMP2878</name>
    <dbReference type="NCBI Taxonomy" id="1169474"/>
    <lineage>
        <taxon>Eukaryota</taxon>
        <taxon>Sar</taxon>
        <taxon>Alveolata</taxon>
        <taxon>Colpodellida</taxon>
        <taxon>Chromeraceae</taxon>
        <taxon>Chromera</taxon>
    </lineage>
</organism>
<dbReference type="Gene3D" id="2.20.100.10">
    <property type="entry name" value="Thrombospondin type-1 (TSP1) repeat"/>
    <property type="match status" value="1"/>
</dbReference>
<sequence length="435" mass="45819">MRVAVHLQSIGFAGLWAVHSSRALPTSVFSLHDSGEQSALPPPTPSPSPSLSSSNDTLLKDASWQWMSSEWSECSVPCGGGTAVRSVLCVSTDGQTDPTGTKCPADKKPAASQPCNQFPCTAQFLLDAIKQQTDGVTGSLPKDMPAGIEAILSDPQASGTHSVLSVQPSEVDTVQKSWTVANNWPPEVAKQFTAMIGAESEQYTSFHFSYTPSEALYSVVIGAARNFNGTVDMGFIQANGQGTPVKQHYGSEKKVECGSQCRAVYNTACKSPEPYYCGGPGSGCGPSKVGVCPGDCACTPCNCPIMDHFPHNQCWGYKATCAQLLGGSLLSLTVSGSFAPGTCSTRSLGDHSCWLTRDHSSQTLDFSGCRNPAKVAQCDKPLSADQVQLIAAGLSSKARPQLFAHANLLAASLRLKPPYDDAEGGEKVKETVAVE</sequence>
<evidence type="ECO:0000256" key="1">
    <source>
        <dbReference type="SAM" id="MobiDB-lite"/>
    </source>
</evidence>
<reference evidence="2" key="1">
    <citation type="submission" date="2014-11" db="EMBL/GenBank/DDBJ databases">
        <authorList>
            <person name="Otto D Thomas"/>
            <person name="Naeem Raeece"/>
        </authorList>
    </citation>
    <scope>NUCLEOTIDE SEQUENCE</scope>
</reference>
<gene>
    <name evidence="2" type="ORF">Cvel_11389</name>
</gene>
<dbReference type="SMART" id="SM00209">
    <property type="entry name" value="TSP1"/>
    <property type="match status" value="1"/>
</dbReference>
<name>A0A0G4I6G7_9ALVE</name>
<protein>
    <submittedName>
        <fullName evidence="2">Uncharacterized protein</fullName>
    </submittedName>
</protein>
<dbReference type="PROSITE" id="PS50092">
    <property type="entry name" value="TSP1"/>
    <property type="match status" value="1"/>
</dbReference>
<dbReference type="SUPFAM" id="SSF82895">
    <property type="entry name" value="TSP-1 type 1 repeat"/>
    <property type="match status" value="1"/>
</dbReference>
<dbReference type="InterPro" id="IPR036383">
    <property type="entry name" value="TSP1_rpt_sf"/>
</dbReference>